<name>A0A0V1MMC4_9BILA</name>
<reference evidence="1 2" key="1">
    <citation type="submission" date="2015-01" db="EMBL/GenBank/DDBJ databases">
        <title>Evolution of Trichinella species and genotypes.</title>
        <authorList>
            <person name="Korhonen P.K."/>
            <person name="Edoardo P."/>
            <person name="Giuseppe L.R."/>
            <person name="Gasser R.B."/>
        </authorList>
    </citation>
    <scope>NUCLEOTIDE SEQUENCE [LARGE SCALE GENOMIC DNA]</scope>
    <source>
        <strain evidence="1">ISS1980</strain>
    </source>
</reference>
<gene>
    <name evidence="1" type="ORF">T10_4429</name>
</gene>
<organism evidence="1 2">
    <name type="scientific">Trichinella papuae</name>
    <dbReference type="NCBI Taxonomy" id="268474"/>
    <lineage>
        <taxon>Eukaryota</taxon>
        <taxon>Metazoa</taxon>
        <taxon>Ecdysozoa</taxon>
        <taxon>Nematoda</taxon>
        <taxon>Enoplea</taxon>
        <taxon>Dorylaimia</taxon>
        <taxon>Trichinellida</taxon>
        <taxon>Trichinellidae</taxon>
        <taxon>Trichinella</taxon>
    </lineage>
</organism>
<accession>A0A0V1MMC4</accession>
<sequence>MSNQGLPARHATLKHSQARHSTFDAIEAIFHRDRSTIYKKNDNTKASAAGAGLVYQANALPANDNAAMPR</sequence>
<evidence type="ECO:0000313" key="1">
    <source>
        <dbReference type="EMBL" id="KRZ72755.1"/>
    </source>
</evidence>
<keyword evidence="2" id="KW-1185">Reference proteome</keyword>
<dbReference type="AlphaFoldDB" id="A0A0V1MMC4"/>
<comment type="caution">
    <text evidence="1">The sequence shown here is derived from an EMBL/GenBank/DDBJ whole genome shotgun (WGS) entry which is preliminary data.</text>
</comment>
<evidence type="ECO:0000313" key="2">
    <source>
        <dbReference type="Proteomes" id="UP000054843"/>
    </source>
</evidence>
<dbReference type="EMBL" id="JYDO01000073">
    <property type="protein sequence ID" value="KRZ72755.1"/>
    <property type="molecule type" value="Genomic_DNA"/>
</dbReference>
<protein>
    <submittedName>
        <fullName evidence="1">Uncharacterized protein</fullName>
    </submittedName>
</protein>
<dbReference type="Proteomes" id="UP000054843">
    <property type="component" value="Unassembled WGS sequence"/>
</dbReference>
<proteinExistence type="predicted"/>